<accession>A7ELF5</accession>
<dbReference type="RefSeq" id="XP_001593230.1">
    <property type="nucleotide sequence ID" value="XM_001593180.1"/>
</dbReference>
<dbReference type="AlphaFoldDB" id="A7ELF5"/>
<name>A7ELF5_SCLS1</name>
<organism evidence="1 2">
    <name type="scientific">Sclerotinia sclerotiorum (strain ATCC 18683 / 1980 / Ss-1)</name>
    <name type="common">White mold</name>
    <name type="synonym">Whetzelinia sclerotiorum</name>
    <dbReference type="NCBI Taxonomy" id="665079"/>
    <lineage>
        <taxon>Eukaryota</taxon>
        <taxon>Fungi</taxon>
        <taxon>Dikarya</taxon>
        <taxon>Ascomycota</taxon>
        <taxon>Pezizomycotina</taxon>
        <taxon>Leotiomycetes</taxon>
        <taxon>Helotiales</taxon>
        <taxon>Sclerotiniaceae</taxon>
        <taxon>Sclerotinia</taxon>
    </lineage>
</organism>
<dbReference type="HOGENOM" id="CLU_2851083_0_0_1"/>
<evidence type="ECO:0000313" key="2">
    <source>
        <dbReference type="Proteomes" id="UP000001312"/>
    </source>
</evidence>
<protein>
    <submittedName>
        <fullName evidence="1">Uncharacterized protein</fullName>
    </submittedName>
</protein>
<reference evidence="2" key="1">
    <citation type="journal article" date="2011" name="PLoS Genet.">
        <title>Genomic analysis of the necrotrophic fungal pathogens Sclerotinia sclerotiorum and Botrytis cinerea.</title>
        <authorList>
            <person name="Amselem J."/>
            <person name="Cuomo C.A."/>
            <person name="van Kan J.A."/>
            <person name="Viaud M."/>
            <person name="Benito E.P."/>
            <person name="Couloux A."/>
            <person name="Coutinho P.M."/>
            <person name="de Vries R.P."/>
            <person name="Dyer P.S."/>
            <person name="Fillinger S."/>
            <person name="Fournier E."/>
            <person name="Gout L."/>
            <person name="Hahn M."/>
            <person name="Kohn L."/>
            <person name="Lapalu N."/>
            <person name="Plummer K.M."/>
            <person name="Pradier J.M."/>
            <person name="Quevillon E."/>
            <person name="Sharon A."/>
            <person name="Simon A."/>
            <person name="ten Have A."/>
            <person name="Tudzynski B."/>
            <person name="Tudzynski P."/>
            <person name="Wincker P."/>
            <person name="Andrew M."/>
            <person name="Anthouard V."/>
            <person name="Beever R.E."/>
            <person name="Beffa R."/>
            <person name="Benoit I."/>
            <person name="Bouzid O."/>
            <person name="Brault B."/>
            <person name="Chen Z."/>
            <person name="Choquer M."/>
            <person name="Collemare J."/>
            <person name="Cotton P."/>
            <person name="Danchin E.G."/>
            <person name="Da Silva C."/>
            <person name="Gautier A."/>
            <person name="Giraud C."/>
            <person name="Giraud T."/>
            <person name="Gonzalez C."/>
            <person name="Grossetete S."/>
            <person name="Guldener U."/>
            <person name="Henrissat B."/>
            <person name="Howlett B.J."/>
            <person name="Kodira C."/>
            <person name="Kretschmer M."/>
            <person name="Lappartient A."/>
            <person name="Leroch M."/>
            <person name="Levis C."/>
            <person name="Mauceli E."/>
            <person name="Neuveglise C."/>
            <person name="Oeser B."/>
            <person name="Pearson M."/>
            <person name="Poulain J."/>
            <person name="Poussereau N."/>
            <person name="Quesneville H."/>
            <person name="Rascle C."/>
            <person name="Schumacher J."/>
            <person name="Segurens B."/>
            <person name="Sexton A."/>
            <person name="Silva E."/>
            <person name="Sirven C."/>
            <person name="Soanes D.M."/>
            <person name="Talbot N.J."/>
            <person name="Templeton M."/>
            <person name="Yandava C."/>
            <person name="Yarden O."/>
            <person name="Zeng Q."/>
            <person name="Rollins J.A."/>
            <person name="Lebrun M.H."/>
            <person name="Dickman M."/>
        </authorList>
    </citation>
    <scope>NUCLEOTIDE SEQUENCE [LARGE SCALE GENOMIC DNA]</scope>
    <source>
        <strain evidence="2">ATCC 18683 / 1980 / Ss-1</strain>
    </source>
</reference>
<proteinExistence type="predicted"/>
<evidence type="ECO:0000313" key="1">
    <source>
        <dbReference type="EMBL" id="EDO03671.1"/>
    </source>
</evidence>
<keyword evidence="2" id="KW-1185">Reference proteome</keyword>
<dbReference type="GeneID" id="5489046"/>
<dbReference type="InParanoid" id="A7ELF5"/>
<dbReference type="Proteomes" id="UP000001312">
    <property type="component" value="Unassembled WGS sequence"/>
</dbReference>
<dbReference type="KEGG" id="ssl:SS1G_06152"/>
<dbReference type="EMBL" id="CH476627">
    <property type="protein sequence ID" value="EDO03671.1"/>
    <property type="molecule type" value="Genomic_DNA"/>
</dbReference>
<sequence length="65" mass="7360">MTLRSPALTHLLYRRAICSGWAAFNAEIVQYSSLGCVAKSGWRQPHSHTATGQLRIYRIRVIMTL</sequence>
<gene>
    <name evidence="1" type="ORF">SS1G_06152</name>
</gene>